<keyword evidence="1" id="KW-0812">Transmembrane</keyword>
<dbReference type="EMBL" id="CP037421">
    <property type="protein sequence ID" value="QDT24920.1"/>
    <property type="molecule type" value="Genomic_DNA"/>
</dbReference>
<feature type="transmembrane region" description="Helical" evidence="1">
    <location>
        <begin position="6"/>
        <end position="27"/>
    </location>
</feature>
<keyword evidence="3" id="KW-1185">Reference proteome</keyword>
<organism evidence="2 3">
    <name type="scientific">Gimesia panareensis</name>
    <dbReference type="NCBI Taxonomy" id="2527978"/>
    <lineage>
        <taxon>Bacteria</taxon>
        <taxon>Pseudomonadati</taxon>
        <taxon>Planctomycetota</taxon>
        <taxon>Planctomycetia</taxon>
        <taxon>Planctomycetales</taxon>
        <taxon>Planctomycetaceae</taxon>
        <taxon>Gimesia</taxon>
    </lineage>
</organism>
<protein>
    <submittedName>
        <fullName evidence="2">Uncharacterized protein</fullName>
    </submittedName>
</protein>
<name>A0A517PZW1_9PLAN</name>
<keyword evidence="1" id="KW-1133">Transmembrane helix</keyword>
<dbReference type="Proteomes" id="UP000315647">
    <property type="component" value="Chromosome"/>
</dbReference>
<accession>A0A517PZW1</accession>
<dbReference type="AlphaFoldDB" id="A0A517PZW1"/>
<dbReference type="RefSeq" id="WP_145447897.1">
    <property type="nucleotide sequence ID" value="NZ_CP037421.1"/>
</dbReference>
<keyword evidence="1" id="KW-0472">Membrane</keyword>
<evidence type="ECO:0000256" key="1">
    <source>
        <dbReference type="SAM" id="Phobius"/>
    </source>
</evidence>
<evidence type="ECO:0000313" key="3">
    <source>
        <dbReference type="Proteomes" id="UP000315647"/>
    </source>
</evidence>
<reference evidence="2 3" key="1">
    <citation type="submission" date="2019-03" db="EMBL/GenBank/DDBJ databases">
        <title>Deep-cultivation of Planctomycetes and their phenomic and genomic characterization uncovers novel biology.</title>
        <authorList>
            <person name="Wiegand S."/>
            <person name="Jogler M."/>
            <person name="Boedeker C."/>
            <person name="Pinto D."/>
            <person name="Vollmers J."/>
            <person name="Rivas-Marin E."/>
            <person name="Kohn T."/>
            <person name="Peeters S.H."/>
            <person name="Heuer A."/>
            <person name="Rast P."/>
            <person name="Oberbeckmann S."/>
            <person name="Bunk B."/>
            <person name="Jeske O."/>
            <person name="Meyerdierks A."/>
            <person name="Storesund J.E."/>
            <person name="Kallscheuer N."/>
            <person name="Luecker S."/>
            <person name="Lage O.M."/>
            <person name="Pohl T."/>
            <person name="Merkel B.J."/>
            <person name="Hornburger P."/>
            <person name="Mueller R.-W."/>
            <person name="Bruemmer F."/>
            <person name="Labrenz M."/>
            <person name="Spormann A.M."/>
            <person name="Op den Camp H."/>
            <person name="Overmann J."/>
            <person name="Amann R."/>
            <person name="Jetten M.S.M."/>
            <person name="Mascher T."/>
            <person name="Medema M.H."/>
            <person name="Devos D.P."/>
            <person name="Kaster A.-K."/>
            <person name="Ovreas L."/>
            <person name="Rohde M."/>
            <person name="Galperin M.Y."/>
            <person name="Jogler C."/>
        </authorList>
    </citation>
    <scope>NUCLEOTIDE SEQUENCE [LARGE SCALE GENOMIC DNA]</scope>
    <source>
        <strain evidence="2 3">Enr10</strain>
    </source>
</reference>
<gene>
    <name evidence="2" type="ORF">Enr10x_02120</name>
</gene>
<evidence type="ECO:0000313" key="2">
    <source>
        <dbReference type="EMBL" id="QDT24920.1"/>
    </source>
</evidence>
<proteinExistence type="predicted"/>
<sequence length="60" mass="6879">MYLWMSIWTLLLLISGLAFLVVLVYVVTGVKAELKETLDDLRMDVSESQAHEEILDQPIE</sequence>